<dbReference type="RefSeq" id="WP_180745985.1">
    <property type="nucleotide sequence ID" value="NZ_CBCRWQ010000001.1"/>
</dbReference>
<dbReference type="GeneID" id="303194284"/>
<name>A0A7V8MZH2_9LACT</name>
<evidence type="ECO:0000313" key="3">
    <source>
        <dbReference type="EMBL" id="MBA0015933.1"/>
    </source>
</evidence>
<proteinExistence type="predicted"/>
<sequence>MTKVTLKSSALLATLLIAGAALAPVASATVIGGDYTTSANLTLKAGTGPVDPLDPEDPDKPVIPIDPPVDPGSPGNITVDYGSTLYFGTQSISTTQETYFAHPDKVTDKASGVKKLVPNYTQVTDQSGDLAGWTLTLTQKSDLHLTTGLASAPGYALTGAQIKFTGGHVVGGNSITVGTPSDVVAAGTLTPGVATKLVSAAANEGAGTWLYNFADLTVYDTTSVDLANTADNSKVATKSPITLTIPAGLIQKAAPYTTELYWSLQATPGNAWAGKSTNSDGL</sequence>
<feature type="chain" id="PRO_5038458358" evidence="1">
    <location>
        <begin position="24"/>
        <end position="282"/>
    </location>
</feature>
<keyword evidence="4" id="KW-1185">Reference proteome</keyword>
<dbReference type="EMBL" id="JACBNY010000002">
    <property type="protein sequence ID" value="MBA0015933.1"/>
    <property type="molecule type" value="Genomic_DNA"/>
</dbReference>
<gene>
    <name evidence="3" type="ORF">HZR21_02030</name>
</gene>
<dbReference type="InterPro" id="IPR027994">
    <property type="entry name" value="WxL_dom"/>
</dbReference>
<protein>
    <submittedName>
        <fullName evidence="3">WxL domain-containing protein</fullName>
    </submittedName>
</protein>
<accession>A0A7V8MZH2</accession>
<feature type="signal peptide" evidence="1">
    <location>
        <begin position="1"/>
        <end position="23"/>
    </location>
</feature>
<evidence type="ECO:0000256" key="1">
    <source>
        <dbReference type="SAM" id="SignalP"/>
    </source>
</evidence>
<feature type="domain" description="WxL" evidence="2">
    <location>
        <begin position="34"/>
        <end position="268"/>
    </location>
</feature>
<keyword evidence="1" id="KW-0732">Signal</keyword>
<dbReference type="Pfam" id="PF13731">
    <property type="entry name" value="WxL"/>
    <property type="match status" value="1"/>
</dbReference>
<evidence type="ECO:0000259" key="2">
    <source>
        <dbReference type="Pfam" id="PF13731"/>
    </source>
</evidence>
<comment type="caution">
    <text evidence="3">The sequence shown here is derived from an EMBL/GenBank/DDBJ whole genome shotgun (WGS) entry which is preliminary data.</text>
</comment>
<organism evidence="3 4">
    <name type="scientific">Pseudolactococcus laudensis</name>
    <dbReference type="NCBI Taxonomy" id="1494461"/>
    <lineage>
        <taxon>Bacteria</taxon>
        <taxon>Bacillati</taxon>
        <taxon>Bacillota</taxon>
        <taxon>Bacilli</taxon>
        <taxon>Lactobacillales</taxon>
        <taxon>Streptococcaceae</taxon>
        <taxon>Pseudolactococcus</taxon>
    </lineage>
</organism>
<dbReference type="AlphaFoldDB" id="A0A7V8MZH2"/>
<reference evidence="3 4" key="1">
    <citation type="submission" date="2020-07" db="EMBL/GenBank/DDBJ databases">
        <authorList>
            <person name="Hilgarth M."/>
            <person name="Werum V."/>
            <person name="Vogel R.F."/>
        </authorList>
    </citation>
    <scope>NUCLEOTIDE SEQUENCE [LARGE SCALE GENOMIC DNA]</scope>
    <source>
        <strain evidence="3 4">DSM 28961</strain>
    </source>
</reference>
<evidence type="ECO:0000313" key="4">
    <source>
        <dbReference type="Proteomes" id="UP000530186"/>
    </source>
</evidence>
<dbReference type="Proteomes" id="UP000530186">
    <property type="component" value="Unassembled WGS sequence"/>
</dbReference>